<gene>
    <name evidence="3" type="ORF">PGLA2088_LOCUS22847</name>
</gene>
<dbReference type="SUPFAM" id="SSF48464">
    <property type="entry name" value="ENTH/VHS domain"/>
    <property type="match status" value="1"/>
</dbReference>
<accession>A0A813JMF0</accession>
<dbReference type="EMBL" id="CAJNNW010026055">
    <property type="protein sequence ID" value="CAE8682244.1"/>
    <property type="molecule type" value="Genomic_DNA"/>
</dbReference>
<name>A0A813JMF0_POLGL</name>
<sequence>MWNLWPRPHWAACEQGTAQLQANLRGVTEVGLDAPKEDVLAALAQASHDPDQRWEIMRHLQDCLAEPARVRWRRIHGGLTLLDVMLRRGAPALVADAAQGLHFDAVQRLTFLQQYEYADDRRVELLIRQKASALRHLLLEKLAVGDVGGSTVSVTSVASVAKSPPTPQKKPEKIRARRKKGVIQGIVVVGHDDSTSDDGSGSETSVPAPETRRRQHASGETSRSYRTAVGTGGYSVVFKQHEDSTDSADSDREGEARFPSQPREEASAATAVNHVARLHTVDLLGI</sequence>
<dbReference type="Proteomes" id="UP000626109">
    <property type="component" value="Unassembled WGS sequence"/>
</dbReference>
<dbReference type="InterPro" id="IPR013809">
    <property type="entry name" value="ENTH"/>
</dbReference>
<dbReference type="Gene3D" id="1.25.40.90">
    <property type="match status" value="1"/>
</dbReference>
<evidence type="ECO:0000313" key="4">
    <source>
        <dbReference type="Proteomes" id="UP000626109"/>
    </source>
</evidence>
<feature type="region of interest" description="Disordered" evidence="1">
    <location>
        <begin position="158"/>
        <end position="227"/>
    </location>
</feature>
<proteinExistence type="predicted"/>
<evidence type="ECO:0000256" key="1">
    <source>
        <dbReference type="SAM" id="MobiDB-lite"/>
    </source>
</evidence>
<reference evidence="3" key="1">
    <citation type="submission" date="2021-02" db="EMBL/GenBank/DDBJ databases">
        <authorList>
            <person name="Dougan E. K."/>
            <person name="Rhodes N."/>
            <person name="Thang M."/>
            <person name="Chan C."/>
        </authorList>
    </citation>
    <scope>NUCLEOTIDE SEQUENCE</scope>
</reference>
<dbReference type="Pfam" id="PF01417">
    <property type="entry name" value="ENTH"/>
    <property type="match status" value="1"/>
</dbReference>
<evidence type="ECO:0000259" key="2">
    <source>
        <dbReference type="PROSITE" id="PS50942"/>
    </source>
</evidence>
<feature type="region of interest" description="Disordered" evidence="1">
    <location>
        <begin position="242"/>
        <end position="269"/>
    </location>
</feature>
<feature type="domain" description="ENTH" evidence="2">
    <location>
        <begin position="12"/>
        <end position="148"/>
    </location>
</feature>
<evidence type="ECO:0000313" key="3">
    <source>
        <dbReference type="EMBL" id="CAE8682244.1"/>
    </source>
</evidence>
<dbReference type="PROSITE" id="PS50942">
    <property type="entry name" value="ENTH"/>
    <property type="match status" value="1"/>
</dbReference>
<dbReference type="InterPro" id="IPR008942">
    <property type="entry name" value="ENTH_VHS"/>
</dbReference>
<organism evidence="3 4">
    <name type="scientific">Polarella glacialis</name>
    <name type="common">Dinoflagellate</name>
    <dbReference type="NCBI Taxonomy" id="89957"/>
    <lineage>
        <taxon>Eukaryota</taxon>
        <taxon>Sar</taxon>
        <taxon>Alveolata</taxon>
        <taxon>Dinophyceae</taxon>
        <taxon>Suessiales</taxon>
        <taxon>Suessiaceae</taxon>
        <taxon>Polarella</taxon>
    </lineage>
</organism>
<feature type="compositionally biased region" description="Basic and acidic residues" evidence="1">
    <location>
        <begin position="242"/>
        <end position="266"/>
    </location>
</feature>
<protein>
    <recommendedName>
        <fullName evidence="2">ENTH domain-containing protein</fullName>
    </recommendedName>
</protein>
<dbReference type="AlphaFoldDB" id="A0A813JMF0"/>
<feature type="compositionally biased region" description="Low complexity" evidence="1">
    <location>
        <begin position="197"/>
        <end position="206"/>
    </location>
</feature>
<comment type="caution">
    <text evidence="3">The sequence shown here is derived from an EMBL/GenBank/DDBJ whole genome shotgun (WGS) entry which is preliminary data.</text>
</comment>